<sequence>MSSPPASAVMSQEEVQSHVDKALSKLEESWRIASRTSQLSQMVYKMTLYEKPNDNDPEDEEEEEQYRLNLVKQSFFNEIRKRIGERIKFSTDGEFPSVDSAGTNRYPLQVDISSVFAEGQQDPQVWLDDLTAEVLQTGFDNVVSNASMGMMDPSVAYHVVSAHVVDQLYEPVMVQGRERALEGYQESCKDMTVEQLENKLRDMSGLYRGQSRSIWDELAPWSHSTKMTGYLSGETKGVSAVEEKPFNLHSLDDVNASLRAELTKREVDFEIEYGEAPPENLDPENLPESARQDEERLKPFLKQRFSKFEPVSNITDNLANIYGSVDGSQPPEDRDILPALSIPFEEARLFKTGSFNLRKSRVSFLKGMDRFTSAVSNDPSFKPFKRAGMVPDDDTFTDWNKIKFRLVEEDSIDAPTKIEELWPKRIEDVTSGGGQQVIDEMTADQEKSEKGEWSPTDEDFSYLTR</sequence>
<feature type="compositionally biased region" description="Acidic residues" evidence="1">
    <location>
        <begin position="455"/>
        <end position="465"/>
    </location>
</feature>
<name>A0A1E3IJR8_9TREE</name>
<dbReference type="AlphaFoldDB" id="A0A1E3IJR8"/>
<proteinExistence type="predicted"/>
<comment type="caution">
    <text evidence="2">The sequence shown here is derived from an EMBL/GenBank/DDBJ whole genome shotgun (WGS) entry which is preliminary data.</text>
</comment>
<keyword evidence="3" id="KW-1185">Reference proteome</keyword>
<evidence type="ECO:0000313" key="3">
    <source>
        <dbReference type="Proteomes" id="UP000094819"/>
    </source>
</evidence>
<organism evidence="2 3">
    <name type="scientific">Cryptococcus wingfieldii CBS 7118</name>
    <dbReference type="NCBI Taxonomy" id="1295528"/>
    <lineage>
        <taxon>Eukaryota</taxon>
        <taxon>Fungi</taxon>
        <taxon>Dikarya</taxon>
        <taxon>Basidiomycota</taxon>
        <taxon>Agaricomycotina</taxon>
        <taxon>Tremellomycetes</taxon>
        <taxon>Tremellales</taxon>
        <taxon>Cryptococcaceae</taxon>
        <taxon>Cryptococcus</taxon>
    </lineage>
</organism>
<dbReference type="EMBL" id="AWGH01000024">
    <property type="protein sequence ID" value="ODN88833.1"/>
    <property type="molecule type" value="Genomic_DNA"/>
</dbReference>
<feature type="region of interest" description="Disordered" evidence="1">
    <location>
        <begin position="425"/>
        <end position="465"/>
    </location>
</feature>
<gene>
    <name evidence="2" type="ORF">L198_06635</name>
</gene>
<dbReference type="RefSeq" id="XP_019029391.1">
    <property type="nucleotide sequence ID" value="XM_019178690.1"/>
</dbReference>
<protein>
    <submittedName>
        <fullName evidence="2">Uncharacterized protein</fullName>
    </submittedName>
</protein>
<accession>A0A1E3IJR8</accession>
<reference evidence="2 3" key="1">
    <citation type="submission" date="2016-06" db="EMBL/GenBank/DDBJ databases">
        <title>Evolution of pathogenesis and genome organization in the Tremellales.</title>
        <authorList>
            <person name="Cuomo C."/>
            <person name="Litvintseva A."/>
            <person name="Heitman J."/>
            <person name="Chen Y."/>
            <person name="Sun S."/>
            <person name="Springer D."/>
            <person name="Dromer F."/>
            <person name="Young S."/>
            <person name="Zeng Q."/>
            <person name="Chapman S."/>
            <person name="Gujja S."/>
            <person name="Saif S."/>
            <person name="Birren B."/>
        </authorList>
    </citation>
    <scope>NUCLEOTIDE SEQUENCE [LARGE SCALE GENOMIC DNA]</scope>
    <source>
        <strain evidence="2 3">CBS 7118</strain>
    </source>
</reference>
<dbReference type="GeneID" id="30195847"/>
<evidence type="ECO:0000256" key="1">
    <source>
        <dbReference type="SAM" id="MobiDB-lite"/>
    </source>
</evidence>
<dbReference type="OrthoDB" id="10302561at2759"/>
<evidence type="ECO:0000313" key="2">
    <source>
        <dbReference type="EMBL" id="ODN88833.1"/>
    </source>
</evidence>
<dbReference type="Proteomes" id="UP000094819">
    <property type="component" value="Unassembled WGS sequence"/>
</dbReference>